<name>A0A7J9NG29_GOSSC</name>
<accession>A0A7J9NG29</accession>
<evidence type="ECO:0000313" key="1">
    <source>
        <dbReference type="EMBL" id="MBA0881926.1"/>
    </source>
</evidence>
<organism evidence="1 2">
    <name type="scientific">Gossypium schwendimanii</name>
    <name type="common">Cotton</name>
    <dbReference type="NCBI Taxonomy" id="34291"/>
    <lineage>
        <taxon>Eukaryota</taxon>
        <taxon>Viridiplantae</taxon>
        <taxon>Streptophyta</taxon>
        <taxon>Embryophyta</taxon>
        <taxon>Tracheophyta</taxon>
        <taxon>Spermatophyta</taxon>
        <taxon>Magnoliopsida</taxon>
        <taxon>eudicotyledons</taxon>
        <taxon>Gunneridae</taxon>
        <taxon>Pentapetalae</taxon>
        <taxon>rosids</taxon>
        <taxon>malvids</taxon>
        <taxon>Malvales</taxon>
        <taxon>Malvaceae</taxon>
        <taxon>Malvoideae</taxon>
        <taxon>Gossypium</taxon>
    </lineage>
</organism>
<protein>
    <submittedName>
        <fullName evidence="1">Uncharacterized protein</fullName>
    </submittedName>
</protein>
<dbReference type="OrthoDB" id="10335437at2759"/>
<comment type="caution">
    <text evidence="1">The sequence shown here is derived from an EMBL/GenBank/DDBJ whole genome shotgun (WGS) entry which is preliminary data.</text>
</comment>
<gene>
    <name evidence="1" type="ORF">Goshw_015624</name>
</gene>
<sequence length="83" mass="9494">MLKAKPNLELRIRTLKRDWAIVYDMLSEKKIVALVGTIIGRLLLLKMLVIKKPVNSNIVVSLIMKNLLPSMQKIEPLGKMLKQ</sequence>
<keyword evidence="2" id="KW-1185">Reference proteome</keyword>
<dbReference type="AlphaFoldDB" id="A0A7J9NG29"/>
<dbReference type="EMBL" id="JABFAF010280099">
    <property type="protein sequence ID" value="MBA0881926.1"/>
    <property type="molecule type" value="Genomic_DNA"/>
</dbReference>
<dbReference type="Proteomes" id="UP000593576">
    <property type="component" value="Unassembled WGS sequence"/>
</dbReference>
<proteinExistence type="predicted"/>
<reference evidence="1 2" key="1">
    <citation type="journal article" date="2019" name="Genome Biol. Evol.">
        <title>Insights into the evolution of the New World diploid cottons (Gossypium, subgenus Houzingenia) based on genome sequencing.</title>
        <authorList>
            <person name="Grover C.E."/>
            <person name="Arick M.A. 2nd"/>
            <person name="Thrash A."/>
            <person name="Conover J.L."/>
            <person name="Sanders W.S."/>
            <person name="Peterson D.G."/>
            <person name="Frelichowski J.E."/>
            <person name="Scheffler J.A."/>
            <person name="Scheffler B.E."/>
            <person name="Wendel J.F."/>
        </authorList>
    </citation>
    <scope>NUCLEOTIDE SEQUENCE [LARGE SCALE GENOMIC DNA]</scope>
    <source>
        <strain evidence="1">1</strain>
        <tissue evidence="1">Leaf</tissue>
    </source>
</reference>
<evidence type="ECO:0000313" key="2">
    <source>
        <dbReference type="Proteomes" id="UP000593576"/>
    </source>
</evidence>